<name>A0ABT8B0Y2_9NEIS</name>
<dbReference type="Proteomes" id="UP001180081">
    <property type="component" value="Unassembled WGS sequence"/>
</dbReference>
<dbReference type="InterPro" id="IPR015943">
    <property type="entry name" value="WD40/YVTN_repeat-like_dom_sf"/>
</dbReference>
<accession>A0ABT8B0Y2</accession>
<feature type="transmembrane region" description="Helical" evidence="1">
    <location>
        <begin position="573"/>
        <end position="592"/>
    </location>
</feature>
<protein>
    <submittedName>
        <fullName evidence="2">Uncharacterized protein</fullName>
    </submittedName>
</protein>
<keyword evidence="1" id="KW-0812">Transmembrane</keyword>
<organism evidence="2 3">
    <name type="scientific">Chitinimonas viridis</name>
    <dbReference type="NCBI Taxonomy" id="664880"/>
    <lineage>
        <taxon>Bacteria</taxon>
        <taxon>Pseudomonadati</taxon>
        <taxon>Pseudomonadota</taxon>
        <taxon>Betaproteobacteria</taxon>
        <taxon>Neisseriales</taxon>
        <taxon>Chitinibacteraceae</taxon>
        <taxon>Chitinimonas</taxon>
    </lineage>
</organism>
<feature type="transmembrane region" description="Helical" evidence="1">
    <location>
        <begin position="20"/>
        <end position="42"/>
    </location>
</feature>
<evidence type="ECO:0000313" key="2">
    <source>
        <dbReference type="EMBL" id="MDN3575670.1"/>
    </source>
</evidence>
<keyword evidence="3" id="KW-1185">Reference proteome</keyword>
<comment type="caution">
    <text evidence="2">The sequence shown here is derived from an EMBL/GenBank/DDBJ whole genome shotgun (WGS) entry which is preliminary data.</text>
</comment>
<keyword evidence="1" id="KW-0472">Membrane</keyword>
<proteinExistence type="predicted"/>
<feature type="transmembrane region" description="Helical" evidence="1">
    <location>
        <begin position="318"/>
        <end position="338"/>
    </location>
</feature>
<reference evidence="2" key="1">
    <citation type="journal article" date="2014" name="Int. J. Syst. Evol. Microbiol.">
        <title>Complete genome of a new Firmicutes species belonging to the dominant human colonic microbiota ('Ruminococcus bicirculans') reveals two chromosomes and a selective capacity to utilize plant glucans.</title>
        <authorList>
            <consortium name="NISC Comparative Sequencing Program"/>
            <person name="Wegmann U."/>
            <person name="Louis P."/>
            <person name="Goesmann A."/>
            <person name="Henrissat B."/>
            <person name="Duncan S.H."/>
            <person name="Flint H.J."/>
        </authorList>
    </citation>
    <scope>NUCLEOTIDE SEQUENCE</scope>
    <source>
        <strain evidence="2">CECT 7703</strain>
    </source>
</reference>
<feature type="transmembrane region" description="Helical" evidence="1">
    <location>
        <begin position="366"/>
        <end position="384"/>
    </location>
</feature>
<dbReference type="RefSeq" id="WP_290331311.1">
    <property type="nucleotide sequence ID" value="NZ_JAUFPU010000002.1"/>
</dbReference>
<dbReference type="SUPFAM" id="SSF101898">
    <property type="entry name" value="NHL repeat"/>
    <property type="match status" value="1"/>
</dbReference>
<reference evidence="2" key="2">
    <citation type="submission" date="2023-06" db="EMBL/GenBank/DDBJ databases">
        <authorList>
            <person name="Lucena T."/>
            <person name="Sun Q."/>
        </authorList>
    </citation>
    <scope>NUCLEOTIDE SEQUENCE</scope>
    <source>
        <strain evidence="2">CECT 7703</strain>
    </source>
</reference>
<evidence type="ECO:0000256" key="1">
    <source>
        <dbReference type="SAM" id="Phobius"/>
    </source>
</evidence>
<evidence type="ECO:0000313" key="3">
    <source>
        <dbReference type="Proteomes" id="UP001180081"/>
    </source>
</evidence>
<dbReference type="EMBL" id="JAUFPU010000002">
    <property type="protein sequence ID" value="MDN3575670.1"/>
    <property type="molecule type" value="Genomic_DNA"/>
</dbReference>
<keyword evidence="1" id="KW-1133">Transmembrane helix</keyword>
<gene>
    <name evidence="2" type="ORF">QWZ03_02655</name>
</gene>
<dbReference type="Gene3D" id="2.130.10.10">
    <property type="entry name" value="YVTN repeat-like/Quinoprotein amine dehydrogenase"/>
    <property type="match status" value="1"/>
</dbReference>
<sequence>MLVNPIKHAAIEPHHPPLGMGMSLFFFVSVLCLLIALGLFLISSSARKLGPIALDSEQRVWIAIDDHLVITQLQGQVVGEVDTSEQISTAYKVVVAWKQGGVLLDAADNGHVYRLDRQGQIVGTLPTYFMGTVLLAYAASSDTTYVLEQDAGVLRAYQGDTLVAERKGYQDISSMSLSPDGRLWLLDRHNARLLAHDSHLQPVKAVLLPAAFDAVPPNQAQAGPDGSWWITGDIRNWQRGRMLRMDRQGQALAAPALPWWSMPAGLAMLPDGSWLVTEARRSRVLQLDPQGQVQGQFGDSALQEDLSRHRWRHLKNPFLQLCLAMMVGLMIYGGYIIWRDRRPGPASSPLFATPANRDNVGKLASLALWAVIVMQMFKIGVPLFSADFAAQLCQGTTDCQELMLLELGSRFVVMLPIFMFPPHRIPGYDFQTDMPVLHSLLDRANTHGPALRQAVEAAGGCYFGYCVKNALLLVCHDALLVVRLRSPDYSLESLQTLRYEDLSEFEAVGVSFILDAGSTRIRFKHGAARREFETPSPKHQRTFLAWLQNMHPATRDSWLAEQHQTLVRRTRRAHWFMLLLCGSGLATLLALGATAYNAPLTLLLALLLALLSVRGVRRPPPAPAPMPLAP</sequence>